<accession>A0A9Q8LFF9</accession>
<evidence type="ECO:0000259" key="1">
    <source>
        <dbReference type="PROSITE" id="PS50053"/>
    </source>
</evidence>
<dbReference type="SUPFAM" id="SSF54236">
    <property type="entry name" value="Ubiquitin-like"/>
    <property type="match status" value="1"/>
</dbReference>
<dbReference type="AlphaFoldDB" id="A0A9Q8LFF9"/>
<dbReference type="PROSITE" id="PS50053">
    <property type="entry name" value="UBIQUITIN_2"/>
    <property type="match status" value="1"/>
</dbReference>
<keyword evidence="3" id="KW-1185">Reference proteome</keyword>
<evidence type="ECO:0000313" key="3">
    <source>
        <dbReference type="Proteomes" id="UP000756132"/>
    </source>
</evidence>
<dbReference type="EMBL" id="CP090166">
    <property type="protein sequence ID" value="UJO15683.1"/>
    <property type="molecule type" value="Genomic_DNA"/>
</dbReference>
<protein>
    <submittedName>
        <fullName evidence="2">Small ubiquitin-related modifier 3</fullName>
    </submittedName>
</protein>
<organism evidence="2 3">
    <name type="scientific">Passalora fulva</name>
    <name type="common">Tomato leaf mold</name>
    <name type="synonym">Cladosporium fulvum</name>
    <dbReference type="NCBI Taxonomy" id="5499"/>
    <lineage>
        <taxon>Eukaryota</taxon>
        <taxon>Fungi</taxon>
        <taxon>Dikarya</taxon>
        <taxon>Ascomycota</taxon>
        <taxon>Pezizomycotina</taxon>
        <taxon>Dothideomycetes</taxon>
        <taxon>Dothideomycetidae</taxon>
        <taxon>Mycosphaerellales</taxon>
        <taxon>Mycosphaerellaceae</taxon>
        <taxon>Fulvia</taxon>
    </lineage>
</organism>
<dbReference type="OrthoDB" id="442921at2759"/>
<dbReference type="GeneID" id="71984683"/>
<dbReference type="InterPro" id="IPR022617">
    <property type="entry name" value="Rad60/SUMO-like_dom"/>
</dbReference>
<sequence>MSIKSIIQVPLGDDFVECSVSLPATIGSARISQFTSRVSAAVFEIASDIDEGSATPSSSNRSHSRAESNIVSIQLRGADGFTVWFKVKRQATLYRVMETYGRQAGVRITRLNFVFEGQRIHHSYSADTLDMEDGDTIDVYRIRESY</sequence>
<dbReference type="InterPro" id="IPR029071">
    <property type="entry name" value="Ubiquitin-like_domsf"/>
</dbReference>
<feature type="domain" description="Ubiquitin-like" evidence="1">
    <location>
        <begin position="71"/>
        <end position="139"/>
    </location>
</feature>
<dbReference type="PANTHER" id="PTHR10562">
    <property type="entry name" value="SMALL UBIQUITIN-RELATED MODIFIER"/>
    <property type="match status" value="1"/>
</dbReference>
<dbReference type="Proteomes" id="UP000756132">
    <property type="component" value="Chromosome 4"/>
</dbReference>
<dbReference type="KEGG" id="ffu:CLAFUR5_04805"/>
<reference evidence="2" key="2">
    <citation type="journal article" date="2022" name="Microb. Genom.">
        <title>A chromosome-scale genome assembly of the tomato pathogen Cladosporium fulvum reveals a compartmentalized genome architecture and the presence of a dispensable chromosome.</title>
        <authorList>
            <person name="Zaccaron A.Z."/>
            <person name="Chen L.H."/>
            <person name="Samaras A."/>
            <person name="Stergiopoulos I."/>
        </authorList>
    </citation>
    <scope>NUCLEOTIDE SEQUENCE</scope>
    <source>
        <strain evidence="2">Race5_Kim</strain>
    </source>
</reference>
<reference evidence="2" key="1">
    <citation type="submission" date="2021-12" db="EMBL/GenBank/DDBJ databases">
        <authorList>
            <person name="Zaccaron A."/>
            <person name="Stergiopoulos I."/>
        </authorList>
    </citation>
    <scope>NUCLEOTIDE SEQUENCE</scope>
    <source>
        <strain evidence="2">Race5_Kim</strain>
    </source>
</reference>
<dbReference type="InterPro" id="IPR000626">
    <property type="entry name" value="Ubiquitin-like_dom"/>
</dbReference>
<dbReference type="RefSeq" id="XP_047760049.1">
    <property type="nucleotide sequence ID" value="XM_047903953.1"/>
</dbReference>
<dbReference type="Gene3D" id="3.10.20.90">
    <property type="entry name" value="Phosphatidylinositol 3-kinase Catalytic Subunit, Chain A, domain 1"/>
    <property type="match status" value="1"/>
</dbReference>
<name>A0A9Q8LFF9_PASFU</name>
<gene>
    <name evidence="2" type="ORF">CLAFUR5_04805</name>
</gene>
<proteinExistence type="predicted"/>
<dbReference type="Pfam" id="PF11976">
    <property type="entry name" value="Rad60-SLD"/>
    <property type="match status" value="1"/>
</dbReference>
<evidence type="ECO:0000313" key="2">
    <source>
        <dbReference type="EMBL" id="UJO15683.1"/>
    </source>
</evidence>